<protein>
    <submittedName>
        <fullName evidence="2">Uncharacterized protein</fullName>
    </submittedName>
</protein>
<dbReference type="AlphaFoldDB" id="A0A915L7T8"/>
<organism evidence="1 2">
    <name type="scientific">Romanomermis culicivorax</name>
    <name type="common">Nematode worm</name>
    <dbReference type="NCBI Taxonomy" id="13658"/>
    <lineage>
        <taxon>Eukaryota</taxon>
        <taxon>Metazoa</taxon>
        <taxon>Ecdysozoa</taxon>
        <taxon>Nematoda</taxon>
        <taxon>Enoplea</taxon>
        <taxon>Dorylaimia</taxon>
        <taxon>Mermithida</taxon>
        <taxon>Mermithoidea</taxon>
        <taxon>Mermithidae</taxon>
        <taxon>Romanomermis</taxon>
    </lineage>
</organism>
<evidence type="ECO:0000313" key="1">
    <source>
        <dbReference type="Proteomes" id="UP000887565"/>
    </source>
</evidence>
<dbReference type="Proteomes" id="UP000887565">
    <property type="component" value="Unplaced"/>
</dbReference>
<evidence type="ECO:0000313" key="2">
    <source>
        <dbReference type="WBParaSite" id="nRc.2.0.1.t47099-RA"/>
    </source>
</evidence>
<proteinExistence type="predicted"/>
<keyword evidence="1" id="KW-1185">Reference proteome</keyword>
<name>A0A915L7T8_ROMCU</name>
<dbReference type="WBParaSite" id="nRc.2.0.1.t47099-RA">
    <property type="protein sequence ID" value="nRc.2.0.1.t47099-RA"/>
    <property type="gene ID" value="nRc.2.0.1.g47099"/>
</dbReference>
<accession>A0A915L7T8</accession>
<sequence length="95" mass="10050">MLCVVVPRSANVVLSAQAALWILRPNIAQQVLEFIANRNIHATPVDKMLLDGEPSSPAMDAVRCAVEQASCNTQPTAVVAALPSRRTTGAKTLAV</sequence>
<reference evidence="2" key="1">
    <citation type="submission" date="2022-11" db="UniProtKB">
        <authorList>
            <consortium name="WormBaseParasite"/>
        </authorList>
    </citation>
    <scope>IDENTIFICATION</scope>
</reference>